<accession>A0A3Q1D1G7</accession>
<dbReference type="AlphaFoldDB" id="A0A3Q1D1G7"/>
<keyword evidence="5" id="KW-1185">Reference proteome</keyword>
<feature type="compositionally biased region" description="Basic and acidic residues" evidence="2">
    <location>
        <begin position="561"/>
        <end position="584"/>
    </location>
</feature>
<dbReference type="InterPro" id="IPR027831">
    <property type="entry name" value="DUF4485"/>
</dbReference>
<name>A0A3Q1D1G7_AMPOC</name>
<dbReference type="Proteomes" id="UP001501940">
    <property type="component" value="Chromosome 19"/>
</dbReference>
<gene>
    <name evidence="4" type="primary">CEP112</name>
</gene>
<reference evidence="4 5" key="1">
    <citation type="submission" date="2022-01" db="EMBL/GenBank/DDBJ databases">
        <title>A chromosome-scale genome assembly of the false clownfish, Amphiprion ocellaris.</title>
        <authorList>
            <person name="Ryu T."/>
        </authorList>
    </citation>
    <scope>NUCLEOTIDE SEQUENCE [LARGE SCALE GENOMIC DNA]</scope>
</reference>
<keyword evidence="1" id="KW-0175">Coiled coil</keyword>
<evidence type="ECO:0000256" key="2">
    <source>
        <dbReference type="SAM" id="MobiDB-lite"/>
    </source>
</evidence>
<evidence type="ECO:0000313" key="5">
    <source>
        <dbReference type="Proteomes" id="UP001501940"/>
    </source>
</evidence>
<feature type="region of interest" description="Disordered" evidence="2">
    <location>
        <begin position="384"/>
        <end position="412"/>
    </location>
</feature>
<dbReference type="Ensembl" id="ENSAOCT00000001709.2">
    <property type="protein sequence ID" value="ENSAOCP00000024851.2"/>
    <property type="gene ID" value="ENSAOCG00000012025.2"/>
</dbReference>
<feature type="domain" description="DUF4485" evidence="3">
    <location>
        <begin position="11"/>
        <end position="96"/>
    </location>
</feature>
<feature type="coiled-coil region" evidence="1">
    <location>
        <begin position="205"/>
        <end position="243"/>
    </location>
</feature>
<feature type="compositionally biased region" description="Basic and acidic residues" evidence="2">
    <location>
        <begin position="400"/>
        <end position="412"/>
    </location>
</feature>
<dbReference type="GeneTree" id="ENSGT00390000006544"/>
<evidence type="ECO:0000313" key="4">
    <source>
        <dbReference type="Ensembl" id="ENSAOCP00000024851.2"/>
    </source>
</evidence>
<dbReference type="PANTHER" id="PTHR18871">
    <property type="entry name" value="CENTROSOMAL PROTEIN OF 112 KDA"/>
    <property type="match status" value="1"/>
</dbReference>
<dbReference type="InterPro" id="IPR055310">
    <property type="entry name" value="CEP112"/>
</dbReference>
<feature type="region of interest" description="Disordered" evidence="2">
    <location>
        <begin position="555"/>
        <end position="584"/>
    </location>
</feature>
<reference evidence="4" key="2">
    <citation type="submission" date="2025-08" db="UniProtKB">
        <authorList>
            <consortium name="Ensembl"/>
        </authorList>
    </citation>
    <scope>IDENTIFICATION</scope>
</reference>
<evidence type="ECO:0000256" key="1">
    <source>
        <dbReference type="SAM" id="Coils"/>
    </source>
</evidence>
<feature type="region of interest" description="Disordered" evidence="2">
    <location>
        <begin position="431"/>
        <end position="464"/>
    </location>
</feature>
<protein>
    <recommendedName>
        <fullName evidence="3">DUF4485 domain-containing protein</fullName>
    </recommendedName>
</protein>
<feature type="compositionally biased region" description="Basic and acidic residues" evidence="2">
    <location>
        <begin position="454"/>
        <end position="464"/>
    </location>
</feature>
<evidence type="ECO:0000259" key="3">
    <source>
        <dbReference type="Pfam" id="PF14846"/>
    </source>
</evidence>
<organism evidence="4 5">
    <name type="scientific">Amphiprion ocellaris</name>
    <name type="common">Clown anemonefish</name>
    <dbReference type="NCBI Taxonomy" id="80972"/>
    <lineage>
        <taxon>Eukaryota</taxon>
        <taxon>Metazoa</taxon>
        <taxon>Chordata</taxon>
        <taxon>Craniata</taxon>
        <taxon>Vertebrata</taxon>
        <taxon>Euteleostomi</taxon>
        <taxon>Actinopterygii</taxon>
        <taxon>Neopterygii</taxon>
        <taxon>Teleostei</taxon>
        <taxon>Neoteleostei</taxon>
        <taxon>Acanthomorphata</taxon>
        <taxon>Ovalentaria</taxon>
        <taxon>Pomacentridae</taxon>
        <taxon>Amphiprion</taxon>
    </lineage>
</organism>
<dbReference type="PANTHER" id="PTHR18871:SF2">
    <property type="entry name" value="CENTROSOMAL PROTEIN OF 112 KDA"/>
    <property type="match status" value="1"/>
</dbReference>
<reference evidence="4" key="3">
    <citation type="submission" date="2025-09" db="UniProtKB">
        <authorList>
            <consortium name="Ensembl"/>
        </authorList>
    </citation>
    <scope>IDENTIFICATION</scope>
</reference>
<proteinExistence type="predicted"/>
<dbReference type="Pfam" id="PF14846">
    <property type="entry name" value="DUF4485"/>
    <property type="match status" value="1"/>
</dbReference>
<sequence>MNKYEDSWERLDTEFDHFLLDMKPYVLKHPNKSERQRCAMWIKKLCDPAMCGSGLIGHKNRNMYARLLLHMLKRGVLEGPFTNKPEPGGLKTLPTYMVMIFSKFFVALFVQCASCKKSGLFFVTQIQCSCNSVCMIAMDYMSPDDSDLEARLNSWNLGVSPEACLRVLGSMQLSTDMKIKVLEAKHQEEKLKMQQRHDADVEKILDRKNSEIEEVKSLYRAKQKESEEMIHKLEKKVQSVLRESQVICQSKEKQIAELRKLSDQSADSLKNEWEKKLHAAVTEMEQEKFQLQKKHTENIQDLLEDTNLRLTKMESEYNARSQATEQTVRELELRVKQQSTDVEKGNALRQKVTQEKAQLEIHVASLSAELQEANRRILILQKEKEQQSEQHQQTMQKLQAKHETDMSHLHQEHDLSAAKASELIEDLEKAVSKARQQLQDSEHRRQQQVSALHGEAERERTEAKRKIARLEDALREMEGQLDRARESQRQQIQKADMALEQFKKQMELSSEKAYADMKVQMEKVEEDLVRSRSFRENQAKEFSQQLDVLRQKYEQQMAEQRMQHEQERTRLQQQHSAEKDSLVQERQREVSSLERQARAALHQHQQHTHEWRKRDAQTISDLEIQLSALREELQQVLVQHRQQLAEVALVQEEKEQRAILDKEASLDRLRSDMERIHSNLERSHQQEKDAAQEKVNTTSKRMLLFQYRLVEPLQLPLVSNYPFKDKHIYTQIYNRFFIDYKEFLQLRVTLVHQEYEEKIKGLMPAELRQELEDTITSLKAQVRTDWLPNTDQTQKKKN</sequence>